<dbReference type="InterPro" id="IPR020916">
    <property type="entry name" value="Gln_gamma-glutamylTfrase_bac"/>
</dbReference>
<proteinExistence type="predicted"/>
<keyword evidence="1" id="KW-0808">Transferase</keyword>
<protein>
    <recommendedName>
        <fullName evidence="5">Protein-glutamine gamma-glutamyltransferase</fullName>
    </recommendedName>
</protein>
<accession>A0A974SSD1</accession>
<dbReference type="Pfam" id="PF20085">
    <property type="entry name" value="TGL"/>
    <property type="match status" value="1"/>
</dbReference>
<dbReference type="EMBL" id="CP064781">
    <property type="protein sequence ID" value="QRJ65686.1"/>
    <property type="molecule type" value="Genomic_DNA"/>
</dbReference>
<name>A0A974SSD1_9RHOO</name>
<sequence length="366" mass="40226">MRGLRIGRAGGERPGAGAAALRARLQRLGIERFAELHDDGDAIACRLAADAAHALLPGHDTLQLAERLAAGDGTDADPLEREIVVALLASPQEFAYPSHAEFAAAVGIRRNIAAAAAKTALCFDPRGIERPACCWTYREDTGFTLLPGQPLIPSLRKATQPDVSGKCYAFSCYRATEYVILLGIAEALQEFNPVLLRQLQRQWETRAIMSGRFHDTFLHEYGSMATPLPARYYVPGDRVWFRNPDAHSSDAPGYEGSWVIYLGGGLFSNFWQRDRPYTLAGKCIEVYHWRHAARRDDDGELQIDETVVEARVRQSLADPEASAAILAAMLRYRDPQGVYADGGCIDSTRECPRRICPGTADIVLPG</sequence>
<evidence type="ECO:0000256" key="2">
    <source>
        <dbReference type="ARBA" id="ARBA00022969"/>
    </source>
</evidence>
<dbReference type="AlphaFoldDB" id="A0A974SSD1"/>
<dbReference type="Proteomes" id="UP000663444">
    <property type="component" value="Chromosome"/>
</dbReference>
<organism evidence="3 4">
    <name type="scientific">Azospira restricta</name>
    <dbReference type="NCBI Taxonomy" id="404405"/>
    <lineage>
        <taxon>Bacteria</taxon>
        <taxon>Pseudomonadati</taxon>
        <taxon>Pseudomonadota</taxon>
        <taxon>Betaproteobacteria</taxon>
        <taxon>Rhodocyclales</taxon>
        <taxon>Rhodocyclaceae</taxon>
        <taxon>Azospira</taxon>
    </lineage>
</organism>
<evidence type="ECO:0000313" key="3">
    <source>
        <dbReference type="EMBL" id="QRJ65686.1"/>
    </source>
</evidence>
<keyword evidence="4" id="KW-1185">Reference proteome</keyword>
<dbReference type="GO" id="GO:0003810">
    <property type="term" value="F:protein-glutamine gamma-glutamyltransferase activity"/>
    <property type="evidence" value="ECO:0007669"/>
    <property type="project" value="InterPro"/>
</dbReference>
<dbReference type="GO" id="GO:0030435">
    <property type="term" value="P:sporulation resulting in formation of a cellular spore"/>
    <property type="evidence" value="ECO:0007669"/>
    <property type="project" value="UniProtKB-KW"/>
</dbReference>
<keyword evidence="2" id="KW-0749">Sporulation</keyword>
<evidence type="ECO:0000313" key="4">
    <source>
        <dbReference type="Proteomes" id="UP000663444"/>
    </source>
</evidence>
<gene>
    <name evidence="3" type="ORF">IWH25_08570</name>
</gene>
<reference evidence="3" key="1">
    <citation type="submission" date="2020-11" db="EMBL/GenBank/DDBJ databases">
        <title>Azospira restricta DSM 18626 genome sequence.</title>
        <authorList>
            <person name="Moe W.M."/>
        </authorList>
    </citation>
    <scope>NUCLEOTIDE SEQUENCE</scope>
    <source>
        <strain evidence="3">DSM 18626</strain>
    </source>
</reference>
<evidence type="ECO:0008006" key="5">
    <source>
        <dbReference type="Google" id="ProtNLM"/>
    </source>
</evidence>
<dbReference type="KEGG" id="ares:IWH25_08570"/>
<evidence type="ECO:0000256" key="1">
    <source>
        <dbReference type="ARBA" id="ARBA00022679"/>
    </source>
</evidence>